<keyword evidence="13" id="KW-0032">Aminotransferase</keyword>
<evidence type="ECO:0000256" key="12">
    <source>
        <dbReference type="RuleBase" id="RU004516"/>
    </source>
</evidence>
<dbReference type="InterPro" id="IPR036038">
    <property type="entry name" value="Aminotransferase-like"/>
</dbReference>
<protein>
    <recommendedName>
        <fullName evidence="6">branched-chain-amino-acid transaminase</fullName>
        <ecNumber evidence="6">2.6.1.42</ecNumber>
    </recommendedName>
</protein>
<evidence type="ECO:0000256" key="8">
    <source>
        <dbReference type="ARBA" id="ARBA00048212"/>
    </source>
</evidence>
<comment type="pathway">
    <text evidence="2">Amino-acid biosynthesis; L-isoleucine biosynthesis; L-isoleucine from 2-oxobutanoate: step 4/4.</text>
</comment>
<accession>A0A3P1BG16</accession>
<evidence type="ECO:0000313" key="14">
    <source>
        <dbReference type="Proteomes" id="UP000271925"/>
    </source>
</evidence>
<reference evidence="13 14" key="1">
    <citation type="submission" date="2018-11" db="EMBL/GenBank/DDBJ databases">
        <authorList>
            <person name="Zhou Z."/>
            <person name="Wang G."/>
        </authorList>
    </citation>
    <scope>NUCLEOTIDE SEQUENCE [LARGE SCALE GENOMIC DNA]</scope>
    <source>
        <strain evidence="13 14">KCTC52004</strain>
    </source>
</reference>
<evidence type="ECO:0000313" key="13">
    <source>
        <dbReference type="EMBL" id="RRB00029.1"/>
    </source>
</evidence>
<dbReference type="RefSeq" id="WP_124878060.1">
    <property type="nucleotide sequence ID" value="NZ_RQJO01000011.1"/>
</dbReference>
<evidence type="ECO:0000256" key="1">
    <source>
        <dbReference type="ARBA" id="ARBA00001933"/>
    </source>
</evidence>
<comment type="caution">
    <text evidence="13">The sequence shown here is derived from an EMBL/GenBank/DDBJ whole genome shotgun (WGS) entry which is preliminary data.</text>
</comment>
<keyword evidence="14" id="KW-1185">Reference proteome</keyword>
<dbReference type="Pfam" id="PF01063">
    <property type="entry name" value="Aminotran_4"/>
    <property type="match status" value="1"/>
</dbReference>
<dbReference type="InterPro" id="IPR018300">
    <property type="entry name" value="Aminotrans_IV_CS"/>
</dbReference>
<evidence type="ECO:0000256" key="4">
    <source>
        <dbReference type="ARBA" id="ARBA00005072"/>
    </source>
</evidence>
<dbReference type="InterPro" id="IPR043131">
    <property type="entry name" value="BCAT-like_N"/>
</dbReference>
<comment type="catalytic activity">
    <reaction evidence="8">
        <text>L-valine + 2-oxoglutarate = 3-methyl-2-oxobutanoate + L-glutamate</text>
        <dbReference type="Rhea" id="RHEA:24813"/>
        <dbReference type="ChEBI" id="CHEBI:11851"/>
        <dbReference type="ChEBI" id="CHEBI:16810"/>
        <dbReference type="ChEBI" id="CHEBI:29985"/>
        <dbReference type="ChEBI" id="CHEBI:57762"/>
        <dbReference type="EC" id="2.6.1.42"/>
    </reaction>
</comment>
<comment type="cofactor">
    <cofactor evidence="1 12">
        <name>pyridoxal 5'-phosphate</name>
        <dbReference type="ChEBI" id="CHEBI:597326"/>
    </cofactor>
</comment>
<dbReference type="OrthoDB" id="9805628at2"/>
<evidence type="ECO:0000256" key="2">
    <source>
        <dbReference type="ARBA" id="ARBA00004824"/>
    </source>
</evidence>
<keyword evidence="13" id="KW-0808">Transferase</keyword>
<dbReference type="Proteomes" id="UP000271925">
    <property type="component" value="Unassembled WGS sequence"/>
</dbReference>
<comment type="catalytic activity">
    <reaction evidence="10">
        <text>L-leucine + 2-oxoglutarate = 4-methyl-2-oxopentanoate + L-glutamate</text>
        <dbReference type="Rhea" id="RHEA:18321"/>
        <dbReference type="ChEBI" id="CHEBI:16810"/>
        <dbReference type="ChEBI" id="CHEBI:17865"/>
        <dbReference type="ChEBI" id="CHEBI:29985"/>
        <dbReference type="ChEBI" id="CHEBI:57427"/>
        <dbReference type="EC" id="2.6.1.42"/>
    </reaction>
</comment>
<dbReference type="Gene3D" id="3.30.470.10">
    <property type="match status" value="1"/>
</dbReference>
<dbReference type="PANTHER" id="PTHR42743">
    <property type="entry name" value="AMINO-ACID AMINOTRANSFERASE"/>
    <property type="match status" value="1"/>
</dbReference>
<keyword evidence="7 12" id="KW-0663">Pyridoxal phosphate</keyword>
<dbReference type="Gene3D" id="3.20.10.10">
    <property type="entry name" value="D-amino Acid Aminotransferase, subunit A, domain 2"/>
    <property type="match status" value="1"/>
</dbReference>
<dbReference type="EMBL" id="RQJO01000011">
    <property type="protein sequence ID" value="RRB00029.1"/>
    <property type="molecule type" value="Genomic_DNA"/>
</dbReference>
<comment type="pathway">
    <text evidence="4">Amino-acid biosynthesis; L-leucine biosynthesis; L-leucine from 3-methyl-2-oxobutanoate: step 4/4.</text>
</comment>
<name>A0A3P1BG16_9BACT</name>
<evidence type="ECO:0000256" key="7">
    <source>
        <dbReference type="ARBA" id="ARBA00022898"/>
    </source>
</evidence>
<dbReference type="EC" id="2.6.1.42" evidence="6"/>
<dbReference type="AlphaFoldDB" id="A0A3P1BG16"/>
<dbReference type="PROSITE" id="PS00770">
    <property type="entry name" value="AA_TRANSFER_CLASS_4"/>
    <property type="match status" value="1"/>
</dbReference>
<comment type="pathway">
    <text evidence="3">Amino-acid biosynthesis; L-valine biosynthesis; L-valine from pyruvate: step 4/4.</text>
</comment>
<comment type="similarity">
    <text evidence="5 11">Belongs to the class-IV pyridoxal-phosphate-dependent aminotransferase family.</text>
</comment>
<dbReference type="InterPro" id="IPR043132">
    <property type="entry name" value="BCAT-like_C"/>
</dbReference>
<dbReference type="PANTHER" id="PTHR42743:SF11">
    <property type="entry name" value="AMINODEOXYCHORISMATE LYASE"/>
    <property type="match status" value="1"/>
</dbReference>
<dbReference type="SUPFAM" id="SSF56752">
    <property type="entry name" value="D-aminoacid aminotransferase-like PLP-dependent enzymes"/>
    <property type="match status" value="1"/>
</dbReference>
<dbReference type="InterPro" id="IPR001544">
    <property type="entry name" value="Aminotrans_IV"/>
</dbReference>
<evidence type="ECO:0000256" key="11">
    <source>
        <dbReference type="RuleBase" id="RU004106"/>
    </source>
</evidence>
<evidence type="ECO:0000256" key="3">
    <source>
        <dbReference type="ARBA" id="ARBA00004931"/>
    </source>
</evidence>
<dbReference type="GO" id="GO:0004084">
    <property type="term" value="F:branched-chain-amino-acid transaminase activity"/>
    <property type="evidence" value="ECO:0007669"/>
    <property type="project" value="UniProtKB-EC"/>
</dbReference>
<gene>
    <name evidence="13" type="ORF">EHT25_25735</name>
</gene>
<dbReference type="GO" id="GO:0046394">
    <property type="term" value="P:carboxylic acid biosynthetic process"/>
    <property type="evidence" value="ECO:0007669"/>
    <property type="project" value="UniProtKB-ARBA"/>
</dbReference>
<organism evidence="13 14">
    <name type="scientific">Larkinella rosea</name>
    <dbReference type="NCBI Taxonomy" id="2025312"/>
    <lineage>
        <taxon>Bacteria</taxon>
        <taxon>Pseudomonadati</taxon>
        <taxon>Bacteroidota</taxon>
        <taxon>Cytophagia</taxon>
        <taxon>Cytophagales</taxon>
        <taxon>Spirosomataceae</taxon>
        <taxon>Larkinella</taxon>
    </lineage>
</organism>
<sequence length="273" mass="30636">MNVVLNGDVQSEEAICLTPNDRAFQYGDGLFETIRYEQNEVRFWPDHYDRITRGMDAFSLRLPAQFDRDLLLSQILDLLKINNLLHQPARIKLQVWRQPGGLYTPTSSQANFLITARSGSDFAVTEKPVVGVFDAFRLSPSAVSAYKTLNALPYVLAGIAKQKHNADDMILLDTHGHLAECIASNLFWITDNQLFTPALESGCIDGILRRQLLRLAPQHGFSIHQGLFLPDVLARVDAVLCTNVSGIQWIRQIGETTFDKSPQNRLQAVFANL</sequence>
<evidence type="ECO:0000256" key="6">
    <source>
        <dbReference type="ARBA" id="ARBA00013053"/>
    </source>
</evidence>
<comment type="catalytic activity">
    <reaction evidence="9">
        <text>L-isoleucine + 2-oxoglutarate = (S)-3-methyl-2-oxopentanoate + L-glutamate</text>
        <dbReference type="Rhea" id="RHEA:24801"/>
        <dbReference type="ChEBI" id="CHEBI:16810"/>
        <dbReference type="ChEBI" id="CHEBI:29985"/>
        <dbReference type="ChEBI" id="CHEBI:35146"/>
        <dbReference type="ChEBI" id="CHEBI:58045"/>
        <dbReference type="EC" id="2.6.1.42"/>
    </reaction>
</comment>
<evidence type="ECO:0000256" key="9">
    <source>
        <dbReference type="ARBA" id="ARBA00048798"/>
    </source>
</evidence>
<evidence type="ECO:0000256" key="5">
    <source>
        <dbReference type="ARBA" id="ARBA00009320"/>
    </source>
</evidence>
<evidence type="ECO:0000256" key="10">
    <source>
        <dbReference type="ARBA" id="ARBA00049229"/>
    </source>
</evidence>
<proteinExistence type="inferred from homology"/>
<dbReference type="InterPro" id="IPR050571">
    <property type="entry name" value="Class-IV_PLP-Dep_Aminotrnsfr"/>
</dbReference>